<evidence type="ECO:0000313" key="3">
    <source>
        <dbReference type="Proteomes" id="UP000299102"/>
    </source>
</evidence>
<dbReference type="Proteomes" id="UP000299102">
    <property type="component" value="Unassembled WGS sequence"/>
</dbReference>
<proteinExistence type="predicted"/>
<gene>
    <name evidence="2" type="ORF">EVAR_9031_1</name>
</gene>
<evidence type="ECO:0000256" key="1">
    <source>
        <dbReference type="SAM" id="MobiDB-lite"/>
    </source>
</evidence>
<comment type="caution">
    <text evidence="2">The sequence shown here is derived from an EMBL/GenBank/DDBJ whole genome shotgun (WGS) entry which is preliminary data.</text>
</comment>
<name>A0A4C1TVZ4_EUMVA</name>
<sequence length="458" mass="51302">MNYGKKYDKSLPSPAAMLGRGGARLFMWFNACANTPYNGVNSSAAGKSLEEKFSRPFNAKSGGRSEALSRHFSGANLRQFHNFTLSRRARYPADVGTRPALMYRNGAAARAHVENNYLLLAQEAAASGIQIVLRVSLFVPVHTYVRTNLNLDVALRLVVTAPGSGLYEAGRAGRTRRAITPKLRARLRAPAHYTPARVRPARARQRVTERKMTYNARSYSPSNLMCSLSGSFIRDLCDLTTNNCNILSAIEKFTSESSTLHETAKKELSGVALPNGDLSGPNAERQFRPEWKRLSRSRREFVIQMRLINFYQFARCRRRTAPPTILICVEFTKQMEIDIQRKAITSNKALELRTNIIKRNISRSQSQIPNRFTRRPPPAARRGGRAEQTKGCSTPNSFPIRSQLERVRLETNFLLNKMNFTWPAGRRITIDRASAPPAAANTPAPVAFCPFLVPETLT</sequence>
<keyword evidence="3" id="KW-1185">Reference proteome</keyword>
<reference evidence="2 3" key="1">
    <citation type="journal article" date="2019" name="Commun. Biol.">
        <title>The bagworm genome reveals a unique fibroin gene that provides high tensile strength.</title>
        <authorList>
            <person name="Kono N."/>
            <person name="Nakamura H."/>
            <person name="Ohtoshi R."/>
            <person name="Tomita M."/>
            <person name="Numata K."/>
            <person name="Arakawa K."/>
        </authorList>
    </citation>
    <scope>NUCLEOTIDE SEQUENCE [LARGE SCALE GENOMIC DNA]</scope>
</reference>
<evidence type="ECO:0000313" key="2">
    <source>
        <dbReference type="EMBL" id="GBP18189.1"/>
    </source>
</evidence>
<feature type="region of interest" description="Disordered" evidence="1">
    <location>
        <begin position="366"/>
        <end position="397"/>
    </location>
</feature>
<organism evidence="2 3">
    <name type="scientific">Eumeta variegata</name>
    <name type="common">Bagworm moth</name>
    <name type="synonym">Eumeta japonica</name>
    <dbReference type="NCBI Taxonomy" id="151549"/>
    <lineage>
        <taxon>Eukaryota</taxon>
        <taxon>Metazoa</taxon>
        <taxon>Ecdysozoa</taxon>
        <taxon>Arthropoda</taxon>
        <taxon>Hexapoda</taxon>
        <taxon>Insecta</taxon>
        <taxon>Pterygota</taxon>
        <taxon>Neoptera</taxon>
        <taxon>Endopterygota</taxon>
        <taxon>Lepidoptera</taxon>
        <taxon>Glossata</taxon>
        <taxon>Ditrysia</taxon>
        <taxon>Tineoidea</taxon>
        <taxon>Psychidae</taxon>
        <taxon>Oiketicinae</taxon>
        <taxon>Eumeta</taxon>
    </lineage>
</organism>
<protein>
    <submittedName>
        <fullName evidence="2">Uncharacterized protein</fullName>
    </submittedName>
</protein>
<accession>A0A4C1TVZ4</accession>
<dbReference type="EMBL" id="BGZK01000094">
    <property type="protein sequence ID" value="GBP18189.1"/>
    <property type="molecule type" value="Genomic_DNA"/>
</dbReference>
<dbReference type="AlphaFoldDB" id="A0A4C1TVZ4"/>